<organism evidence="1 2">
    <name type="scientific">Marchantia polymorpha subsp. ruderalis</name>
    <dbReference type="NCBI Taxonomy" id="1480154"/>
    <lineage>
        <taxon>Eukaryota</taxon>
        <taxon>Viridiplantae</taxon>
        <taxon>Streptophyta</taxon>
        <taxon>Embryophyta</taxon>
        <taxon>Marchantiophyta</taxon>
        <taxon>Marchantiopsida</taxon>
        <taxon>Marchantiidae</taxon>
        <taxon>Marchantiales</taxon>
        <taxon>Marchantiaceae</taxon>
        <taxon>Marchantia</taxon>
    </lineage>
</organism>
<proteinExistence type="predicted"/>
<keyword evidence="2" id="KW-1185">Reference proteome</keyword>
<evidence type="ECO:0000313" key="2">
    <source>
        <dbReference type="Proteomes" id="UP000077202"/>
    </source>
</evidence>
<sequence>MVPPKKGDKVRKLVPLKVVYKKLPPFRRELSELRLDFLLWNWNRISASICKEIMDKNKTEGEDLRGNPMLWTIEHWAKVGFFERVMKGQRVHWARIFYDLVWVRIAKTEIEGIKQSRTRARPKRKASRGLIVSKILDNSVEKTIDSIVDTPEVAIGKLTQPVVTEGPLVVEEPGPTPPEEEERMKTSGKEVKTMEITFPDFL</sequence>
<dbReference type="AlphaFoldDB" id="A0A176W8M6"/>
<reference evidence="1" key="1">
    <citation type="submission" date="2016-03" db="EMBL/GenBank/DDBJ databases">
        <title>Mechanisms controlling the formation of the plant cell surface in tip-growing cells are functionally conserved among land plants.</title>
        <authorList>
            <person name="Honkanen S."/>
            <person name="Jones V.A."/>
            <person name="Morieri G."/>
            <person name="Champion C."/>
            <person name="Hetherington A.J."/>
            <person name="Kelly S."/>
            <person name="Saint-Marcoux D."/>
            <person name="Proust H."/>
            <person name="Prescott H."/>
            <person name="Dolan L."/>
        </authorList>
    </citation>
    <scope>NUCLEOTIDE SEQUENCE [LARGE SCALE GENOMIC DNA]</scope>
    <source>
        <tissue evidence="1">Whole gametophyte</tissue>
    </source>
</reference>
<name>A0A176W8M6_MARPO</name>
<dbReference type="EMBL" id="LVLJ01001716">
    <property type="protein sequence ID" value="OAE28516.1"/>
    <property type="molecule type" value="Genomic_DNA"/>
</dbReference>
<comment type="caution">
    <text evidence="1">The sequence shown here is derived from an EMBL/GenBank/DDBJ whole genome shotgun (WGS) entry which is preliminary data.</text>
</comment>
<protein>
    <submittedName>
        <fullName evidence="1">Uncharacterized protein</fullName>
    </submittedName>
</protein>
<evidence type="ECO:0000313" key="1">
    <source>
        <dbReference type="EMBL" id="OAE28516.1"/>
    </source>
</evidence>
<dbReference type="Proteomes" id="UP000077202">
    <property type="component" value="Unassembled WGS sequence"/>
</dbReference>
<accession>A0A176W8M6</accession>
<gene>
    <name evidence="1" type="ORF">AXG93_2469s1000</name>
</gene>